<keyword evidence="1" id="KW-0812">Transmembrane</keyword>
<sequence>MYLSETLLTLLVLVACAGAALAPIILLLLYKRDLKDKSLW</sequence>
<dbReference type="Proteomes" id="UP000614272">
    <property type="component" value="Unassembled WGS sequence"/>
</dbReference>
<keyword evidence="1" id="KW-0472">Membrane</keyword>
<comment type="caution">
    <text evidence="2">The sequence shown here is derived from an EMBL/GenBank/DDBJ whole genome shotgun (WGS) entry which is preliminary data.</text>
</comment>
<evidence type="ECO:0000256" key="1">
    <source>
        <dbReference type="SAM" id="Phobius"/>
    </source>
</evidence>
<evidence type="ECO:0000313" key="3">
    <source>
        <dbReference type="Proteomes" id="UP000614272"/>
    </source>
</evidence>
<dbReference type="RefSeq" id="WP_268235317.1">
    <property type="nucleotide sequence ID" value="NZ_BMGJ01000007.1"/>
</dbReference>
<dbReference type="EMBL" id="BMGJ01000007">
    <property type="protein sequence ID" value="GGD65902.1"/>
    <property type="molecule type" value="Genomic_DNA"/>
</dbReference>
<reference evidence="3" key="1">
    <citation type="journal article" date="2019" name="Int. J. Syst. Evol. Microbiol.">
        <title>The Global Catalogue of Microorganisms (GCM) 10K type strain sequencing project: providing services to taxonomists for standard genome sequencing and annotation.</title>
        <authorList>
            <consortium name="The Broad Institute Genomics Platform"/>
            <consortium name="The Broad Institute Genome Sequencing Center for Infectious Disease"/>
            <person name="Wu L."/>
            <person name="Ma J."/>
        </authorList>
    </citation>
    <scope>NUCLEOTIDE SEQUENCE [LARGE SCALE GENOMIC DNA]</scope>
    <source>
        <strain evidence="3">CGMCC 1.12923</strain>
    </source>
</reference>
<name>A0ABQ1REM2_9ALTE</name>
<keyword evidence="3" id="KW-1185">Reference proteome</keyword>
<organism evidence="2 3">
    <name type="scientific">Lacimicrobium alkaliphilum</name>
    <dbReference type="NCBI Taxonomy" id="1526571"/>
    <lineage>
        <taxon>Bacteria</taxon>
        <taxon>Pseudomonadati</taxon>
        <taxon>Pseudomonadota</taxon>
        <taxon>Gammaproteobacteria</taxon>
        <taxon>Alteromonadales</taxon>
        <taxon>Alteromonadaceae</taxon>
        <taxon>Lacimicrobium</taxon>
    </lineage>
</organism>
<evidence type="ECO:0000313" key="2">
    <source>
        <dbReference type="EMBL" id="GGD65902.1"/>
    </source>
</evidence>
<accession>A0ABQ1REM2</accession>
<feature type="transmembrane region" description="Helical" evidence="1">
    <location>
        <begin position="6"/>
        <end position="30"/>
    </location>
</feature>
<gene>
    <name evidence="2" type="ORF">GCM10011357_21410</name>
</gene>
<keyword evidence="1" id="KW-1133">Transmembrane helix</keyword>
<protein>
    <submittedName>
        <fullName evidence="2">Uncharacterized protein</fullName>
    </submittedName>
</protein>
<proteinExistence type="predicted"/>